<feature type="transmembrane region" description="Helical" evidence="1">
    <location>
        <begin position="16"/>
        <end position="38"/>
    </location>
</feature>
<proteinExistence type="predicted"/>
<evidence type="ECO:0000256" key="1">
    <source>
        <dbReference type="SAM" id="Phobius"/>
    </source>
</evidence>
<sequence>MQQSSNYILNLSPKKLTIYLILAPLLLFLIYTIATLGIQRFSEDHLTQQAILDIVLGMGLLCLAVFFILLLCWSWSTVTSVSKKDLGLSLRWFRIAIALFVIYLLYSVCFSYMKNVPMIYQDIFYPLNEFIAFGGLLIAYPTICHYIARAAIVKRNNQPSSFLNALPFTLVLFFGAVLAIPFLHTYFSTKSSTIAQILVIYAIAFSVFILLFIVGLVASIAGLV</sequence>
<gene>
    <name evidence="2" type="ORF">GCM10022393_08440</name>
</gene>
<evidence type="ECO:0000313" key="2">
    <source>
        <dbReference type="EMBL" id="GAA4111027.1"/>
    </source>
</evidence>
<name>A0ABP7XCN0_9FLAO</name>
<protein>
    <recommendedName>
        <fullName evidence="4">Yip1 domain-containing protein</fullName>
    </recommendedName>
</protein>
<dbReference type="EMBL" id="BAABCW010000002">
    <property type="protein sequence ID" value="GAA4111027.1"/>
    <property type="molecule type" value="Genomic_DNA"/>
</dbReference>
<feature type="transmembrane region" description="Helical" evidence="1">
    <location>
        <begin position="125"/>
        <end position="148"/>
    </location>
</feature>
<reference evidence="3" key="1">
    <citation type="journal article" date="2019" name="Int. J. Syst. Evol. Microbiol.">
        <title>The Global Catalogue of Microorganisms (GCM) 10K type strain sequencing project: providing services to taxonomists for standard genome sequencing and annotation.</title>
        <authorList>
            <consortium name="The Broad Institute Genomics Platform"/>
            <consortium name="The Broad Institute Genome Sequencing Center for Infectious Disease"/>
            <person name="Wu L."/>
            <person name="Ma J."/>
        </authorList>
    </citation>
    <scope>NUCLEOTIDE SEQUENCE [LARGE SCALE GENOMIC DNA]</scope>
    <source>
        <strain evidence="3">JCM 17106</strain>
    </source>
</reference>
<accession>A0ABP7XCN0</accession>
<feature type="transmembrane region" description="Helical" evidence="1">
    <location>
        <begin position="199"/>
        <end position="223"/>
    </location>
</feature>
<keyword evidence="3" id="KW-1185">Reference proteome</keyword>
<feature type="transmembrane region" description="Helical" evidence="1">
    <location>
        <begin position="50"/>
        <end position="76"/>
    </location>
</feature>
<keyword evidence="1" id="KW-1133">Transmembrane helix</keyword>
<keyword evidence="1" id="KW-0472">Membrane</keyword>
<organism evidence="2 3">
    <name type="scientific">Aquimarina addita</name>
    <dbReference type="NCBI Taxonomy" id="870485"/>
    <lineage>
        <taxon>Bacteria</taxon>
        <taxon>Pseudomonadati</taxon>
        <taxon>Bacteroidota</taxon>
        <taxon>Flavobacteriia</taxon>
        <taxon>Flavobacteriales</taxon>
        <taxon>Flavobacteriaceae</taxon>
        <taxon>Aquimarina</taxon>
    </lineage>
</organism>
<comment type="caution">
    <text evidence="2">The sequence shown here is derived from an EMBL/GenBank/DDBJ whole genome shotgun (WGS) entry which is preliminary data.</text>
</comment>
<feature type="transmembrane region" description="Helical" evidence="1">
    <location>
        <begin position="168"/>
        <end position="187"/>
    </location>
</feature>
<evidence type="ECO:0000313" key="3">
    <source>
        <dbReference type="Proteomes" id="UP001500459"/>
    </source>
</evidence>
<keyword evidence="1" id="KW-0812">Transmembrane</keyword>
<feature type="transmembrane region" description="Helical" evidence="1">
    <location>
        <begin position="92"/>
        <end position="113"/>
    </location>
</feature>
<evidence type="ECO:0008006" key="4">
    <source>
        <dbReference type="Google" id="ProtNLM"/>
    </source>
</evidence>
<dbReference type="Proteomes" id="UP001500459">
    <property type="component" value="Unassembled WGS sequence"/>
</dbReference>